<dbReference type="Gene3D" id="3.40.50.1360">
    <property type="match status" value="1"/>
</dbReference>
<gene>
    <name evidence="1" type="ORF">Q604_UNBC03726G0001</name>
</gene>
<accession>W1YIH9</accession>
<dbReference type="InterPro" id="IPR037171">
    <property type="entry name" value="NagB/RpiA_transferase-like"/>
</dbReference>
<proteinExistence type="predicted"/>
<feature type="non-terminal residue" evidence="1">
    <location>
        <position position="1"/>
    </location>
</feature>
<dbReference type="SUPFAM" id="SSF100950">
    <property type="entry name" value="NagB/RpiA/CoA transferase-like"/>
    <property type="match status" value="1"/>
</dbReference>
<sequence length="53" mass="5872">WYYLDPATGENKAEAIHQLVEGEVSEQWPATVMQRHANALVLVDPAAASRLSH</sequence>
<reference evidence="1" key="1">
    <citation type="submission" date="2013-12" db="EMBL/GenBank/DDBJ databases">
        <title>A Varibaculum cambriense genome reconstructed from a premature infant gut community with otherwise low bacterial novelty that shifts toward anaerobic metabolism during the third week of life.</title>
        <authorList>
            <person name="Brown C.T."/>
            <person name="Sharon I."/>
            <person name="Thomas B.C."/>
            <person name="Castelle C.J."/>
            <person name="Morowitz M.J."/>
            <person name="Banfield J.F."/>
        </authorList>
    </citation>
    <scope>NUCLEOTIDE SEQUENCE</scope>
</reference>
<protein>
    <submittedName>
        <fullName evidence="1">Glucosamine-6-phosphate deaminase</fullName>
    </submittedName>
</protein>
<comment type="caution">
    <text evidence="1">The sequence shown here is derived from an EMBL/GenBank/DDBJ whole genome shotgun (WGS) entry which is preliminary data.</text>
</comment>
<organism evidence="1">
    <name type="scientific">human gut metagenome</name>
    <dbReference type="NCBI Taxonomy" id="408170"/>
    <lineage>
        <taxon>unclassified sequences</taxon>
        <taxon>metagenomes</taxon>
        <taxon>organismal metagenomes</taxon>
    </lineage>
</organism>
<evidence type="ECO:0000313" key="1">
    <source>
        <dbReference type="EMBL" id="ETJ42308.1"/>
    </source>
</evidence>
<dbReference type="EMBL" id="AZMM01003726">
    <property type="protein sequence ID" value="ETJ42308.1"/>
    <property type="molecule type" value="Genomic_DNA"/>
</dbReference>
<name>W1YIH9_9ZZZZ</name>
<dbReference type="AlphaFoldDB" id="W1YIH9"/>